<dbReference type="Gene3D" id="3.40.30.10">
    <property type="entry name" value="Glutaredoxin"/>
    <property type="match status" value="1"/>
</dbReference>
<dbReference type="PANTHER" id="PTHR42852">
    <property type="entry name" value="THIOL:DISULFIDE INTERCHANGE PROTEIN DSBE"/>
    <property type="match status" value="1"/>
</dbReference>
<dbReference type="Pfam" id="PF00578">
    <property type="entry name" value="AhpC-TSA"/>
    <property type="match status" value="1"/>
</dbReference>
<dbReference type="InterPro" id="IPR050553">
    <property type="entry name" value="Thioredoxin_ResA/DsbE_sf"/>
</dbReference>
<dbReference type="OrthoDB" id="5006127at2"/>
<reference evidence="3 4" key="1">
    <citation type="submission" date="2018-01" db="EMBL/GenBank/DDBJ databases">
        <title>Draft genome sequence of Jishengella sp. NA12.</title>
        <authorList>
            <person name="Sahin N."/>
            <person name="Ay H."/>
            <person name="Saygin H."/>
        </authorList>
    </citation>
    <scope>NUCLEOTIDE SEQUENCE [LARGE SCALE GENOMIC DNA]</scope>
    <source>
        <strain evidence="3 4">NA12</strain>
    </source>
</reference>
<name>A0A2W2E4Q3_9ACTN</name>
<dbReference type="AlphaFoldDB" id="A0A2W2E4Q3"/>
<dbReference type="PROSITE" id="PS51257">
    <property type="entry name" value="PROKAR_LIPOPROTEIN"/>
    <property type="match status" value="1"/>
</dbReference>
<dbReference type="SUPFAM" id="SSF52833">
    <property type="entry name" value="Thioredoxin-like"/>
    <property type="match status" value="1"/>
</dbReference>
<dbReference type="GO" id="GO:0016209">
    <property type="term" value="F:antioxidant activity"/>
    <property type="evidence" value="ECO:0007669"/>
    <property type="project" value="InterPro"/>
</dbReference>
<keyword evidence="1" id="KW-0732">Signal</keyword>
<evidence type="ECO:0000259" key="2">
    <source>
        <dbReference type="PROSITE" id="PS51352"/>
    </source>
</evidence>
<evidence type="ECO:0000256" key="1">
    <source>
        <dbReference type="SAM" id="SignalP"/>
    </source>
</evidence>
<sequence length="186" mass="20134">MRRSVLPSAMLVVALALGGCTGSAGDASQPPSAVLPGPVPDGVTFVAPPTSAPRAPGFALELLDGAVLNMSEQWDRRPVVLVFLEPWCTLCTEQQREINQLVEDYRDAILFVGVGNDATVERMSEYVRDNGVKHPVGIDRSGQIWQKYRVEEPPLIALVSKGGKLLRGWPGGTDTLRAQMNDLVTR</sequence>
<gene>
    <name evidence="3" type="ORF">C1I95_15855</name>
</gene>
<dbReference type="InterPro" id="IPR000866">
    <property type="entry name" value="AhpC/TSA"/>
</dbReference>
<evidence type="ECO:0000313" key="3">
    <source>
        <dbReference type="EMBL" id="PZG17271.1"/>
    </source>
</evidence>
<dbReference type="Proteomes" id="UP000248924">
    <property type="component" value="Unassembled WGS sequence"/>
</dbReference>
<comment type="caution">
    <text evidence="3">The sequence shown here is derived from an EMBL/GenBank/DDBJ whole genome shotgun (WGS) entry which is preliminary data.</text>
</comment>
<evidence type="ECO:0000313" key="4">
    <source>
        <dbReference type="Proteomes" id="UP000248924"/>
    </source>
</evidence>
<feature type="domain" description="Thioredoxin" evidence="2">
    <location>
        <begin position="49"/>
        <end position="186"/>
    </location>
</feature>
<accession>A0A2W2E4Q3</accession>
<dbReference type="InterPro" id="IPR036249">
    <property type="entry name" value="Thioredoxin-like_sf"/>
</dbReference>
<keyword evidence="4" id="KW-1185">Reference proteome</keyword>
<dbReference type="GO" id="GO:0016491">
    <property type="term" value="F:oxidoreductase activity"/>
    <property type="evidence" value="ECO:0007669"/>
    <property type="project" value="InterPro"/>
</dbReference>
<dbReference type="PROSITE" id="PS51352">
    <property type="entry name" value="THIOREDOXIN_2"/>
    <property type="match status" value="1"/>
</dbReference>
<dbReference type="RefSeq" id="WP_111214610.1">
    <property type="nucleotide sequence ID" value="NZ_POTY01000090.1"/>
</dbReference>
<proteinExistence type="predicted"/>
<protein>
    <recommendedName>
        <fullName evidence="2">Thioredoxin domain-containing protein</fullName>
    </recommendedName>
</protein>
<dbReference type="InterPro" id="IPR013766">
    <property type="entry name" value="Thioredoxin_domain"/>
</dbReference>
<dbReference type="PANTHER" id="PTHR42852:SF13">
    <property type="entry name" value="PROTEIN DIPZ"/>
    <property type="match status" value="1"/>
</dbReference>
<organism evidence="3 4">
    <name type="scientific">Micromonospora craterilacus</name>
    <dbReference type="NCBI Taxonomy" id="1655439"/>
    <lineage>
        <taxon>Bacteria</taxon>
        <taxon>Bacillati</taxon>
        <taxon>Actinomycetota</taxon>
        <taxon>Actinomycetes</taxon>
        <taxon>Micromonosporales</taxon>
        <taxon>Micromonosporaceae</taxon>
        <taxon>Micromonospora</taxon>
    </lineage>
</organism>
<feature type="signal peptide" evidence="1">
    <location>
        <begin position="1"/>
        <end position="24"/>
    </location>
</feature>
<feature type="chain" id="PRO_5039361970" description="Thioredoxin domain-containing protein" evidence="1">
    <location>
        <begin position="25"/>
        <end position="186"/>
    </location>
</feature>
<dbReference type="EMBL" id="POTY01000090">
    <property type="protein sequence ID" value="PZG17271.1"/>
    <property type="molecule type" value="Genomic_DNA"/>
</dbReference>